<accession>A0A223V975</accession>
<proteinExistence type="predicted"/>
<dbReference type="EMBL" id="CP022957">
    <property type="protein sequence ID" value="ASV31508.1"/>
    <property type="molecule type" value="Genomic_DNA"/>
</dbReference>
<evidence type="ECO:0000313" key="1">
    <source>
        <dbReference type="EMBL" id="ASV31508.1"/>
    </source>
</evidence>
<sequence length="338" mass="39561">MEKQTELFKGELMEEKLRLYFLNNGYYVARGIKYVFEGNEITDIDLFLYGRVSSLSRERTNVDIKNKKSPKAFERILWAKGLQQLLGFDSCVVATTDRKEVVRKYGHRHDTTILDGSFLQKLSYNNIERISEEELLALFNSIKSYKEFKNQTWKTLYEKSKSRLLSELDFSGYNSTLIILYYFIKKCFDAQKKEIALRATYIILSHSFLILDYILKDIAFLEPDQRKSILSDGFKYGNLGQEGVDRTIEMAVKIASSKMSVSQIKKSLDTTEMDILKEYYSKVETIKGIFKWAISFEKKAFEKSLTKPNDLDIELKGSLALMLDFFKINRKDFFELYK</sequence>
<name>A0A223V975_9FLAO</name>
<dbReference type="RefSeq" id="WP_094998110.1">
    <property type="nucleotide sequence ID" value="NZ_BMJL01000015.1"/>
</dbReference>
<dbReference type="KEGG" id="marb:CJ263_15515"/>
<organism evidence="1 2">
    <name type="scientific">Maribacter cobaltidurans</name>
    <dbReference type="NCBI Taxonomy" id="1178778"/>
    <lineage>
        <taxon>Bacteria</taxon>
        <taxon>Pseudomonadati</taxon>
        <taxon>Bacteroidota</taxon>
        <taxon>Flavobacteriia</taxon>
        <taxon>Flavobacteriales</taxon>
        <taxon>Flavobacteriaceae</taxon>
        <taxon>Maribacter</taxon>
    </lineage>
</organism>
<dbReference type="OrthoDB" id="1437692at2"/>
<protein>
    <submittedName>
        <fullName evidence="1">Uncharacterized protein</fullName>
    </submittedName>
</protein>
<gene>
    <name evidence="1" type="ORF">CJ263_15515</name>
</gene>
<keyword evidence="2" id="KW-1185">Reference proteome</keyword>
<dbReference type="Proteomes" id="UP000215244">
    <property type="component" value="Chromosome"/>
</dbReference>
<dbReference type="AlphaFoldDB" id="A0A223V975"/>
<evidence type="ECO:0000313" key="2">
    <source>
        <dbReference type="Proteomes" id="UP000215244"/>
    </source>
</evidence>
<reference evidence="1 2" key="1">
    <citation type="submission" date="2017-08" db="EMBL/GenBank/DDBJ databases">
        <title>The complete genome sequence of Maribacter sp. B1, isolated from deep-sea sediment.</title>
        <authorList>
            <person name="Wu Y.-H."/>
            <person name="Cheng H."/>
            <person name="Xu X.-W."/>
        </authorList>
    </citation>
    <scope>NUCLEOTIDE SEQUENCE [LARGE SCALE GENOMIC DNA]</scope>
    <source>
        <strain evidence="1 2">B1</strain>
    </source>
</reference>